<dbReference type="AlphaFoldDB" id="A0AAN7CM06"/>
<comment type="caution">
    <text evidence="9">The sequence shown here is derived from an EMBL/GenBank/DDBJ whole genome shotgun (WGS) entry which is preliminary data.</text>
</comment>
<keyword evidence="4" id="KW-0186">Copper</keyword>
<dbReference type="InterPro" id="IPR011706">
    <property type="entry name" value="Cu-oxidase_C"/>
</dbReference>
<dbReference type="FunFam" id="2.60.40.420:FF:000021">
    <property type="entry name" value="Extracellular dihydrogeodin oxidase/laccase"/>
    <property type="match status" value="1"/>
</dbReference>
<dbReference type="InterPro" id="IPR011707">
    <property type="entry name" value="Cu-oxidase-like_N"/>
</dbReference>
<protein>
    <submittedName>
        <fullName evidence="9">Multicopper oxidase-domain-containing protein</fullName>
    </submittedName>
</protein>
<evidence type="ECO:0000256" key="3">
    <source>
        <dbReference type="ARBA" id="ARBA00023002"/>
    </source>
</evidence>
<dbReference type="CDD" id="cd13854">
    <property type="entry name" value="CuRO_1_MaLCC_like"/>
    <property type="match status" value="1"/>
</dbReference>
<feature type="signal peptide" evidence="5">
    <location>
        <begin position="1"/>
        <end position="23"/>
    </location>
</feature>
<feature type="domain" description="Plastocyanin-like" evidence="8">
    <location>
        <begin position="101"/>
        <end position="213"/>
    </location>
</feature>
<gene>
    <name evidence="9" type="ORF">C7999DRAFT_35120</name>
</gene>
<dbReference type="Pfam" id="PF00394">
    <property type="entry name" value="Cu-oxidase"/>
    <property type="match status" value="1"/>
</dbReference>
<dbReference type="Gene3D" id="2.60.40.420">
    <property type="entry name" value="Cupredoxins - blue copper proteins"/>
    <property type="match status" value="3"/>
</dbReference>
<dbReference type="PROSITE" id="PS00079">
    <property type="entry name" value="MULTICOPPER_OXIDASE1"/>
    <property type="match status" value="1"/>
</dbReference>
<feature type="chain" id="PRO_5043014749" evidence="5">
    <location>
        <begin position="24"/>
        <end position="615"/>
    </location>
</feature>
<accession>A0AAN7CM06</accession>
<evidence type="ECO:0000259" key="8">
    <source>
        <dbReference type="Pfam" id="PF07732"/>
    </source>
</evidence>
<keyword evidence="10" id="KW-1185">Reference proteome</keyword>
<dbReference type="SUPFAM" id="SSF49503">
    <property type="entry name" value="Cupredoxins"/>
    <property type="match status" value="3"/>
</dbReference>
<evidence type="ECO:0000256" key="1">
    <source>
        <dbReference type="ARBA" id="ARBA00010609"/>
    </source>
</evidence>
<dbReference type="PANTHER" id="PTHR11709:SF71">
    <property type="entry name" value="OXIDOREDUCTASE TPCJ"/>
    <property type="match status" value="1"/>
</dbReference>
<dbReference type="GO" id="GO:0016491">
    <property type="term" value="F:oxidoreductase activity"/>
    <property type="evidence" value="ECO:0007669"/>
    <property type="project" value="UniProtKB-KW"/>
</dbReference>
<dbReference type="EMBL" id="MU857735">
    <property type="protein sequence ID" value="KAK4244515.1"/>
    <property type="molecule type" value="Genomic_DNA"/>
</dbReference>
<evidence type="ECO:0000259" key="7">
    <source>
        <dbReference type="Pfam" id="PF07731"/>
    </source>
</evidence>
<evidence type="ECO:0000313" key="9">
    <source>
        <dbReference type="EMBL" id="KAK4244515.1"/>
    </source>
</evidence>
<dbReference type="FunFam" id="2.60.40.420:FF:000045">
    <property type="entry name" value="Laccase 2"/>
    <property type="match status" value="1"/>
</dbReference>
<feature type="domain" description="Plastocyanin-like" evidence="6">
    <location>
        <begin position="223"/>
        <end position="379"/>
    </location>
</feature>
<dbReference type="PANTHER" id="PTHR11709">
    <property type="entry name" value="MULTI-COPPER OXIDASE"/>
    <property type="match status" value="1"/>
</dbReference>
<reference evidence="9" key="2">
    <citation type="submission" date="2023-05" db="EMBL/GenBank/DDBJ databases">
        <authorList>
            <consortium name="Lawrence Berkeley National Laboratory"/>
            <person name="Steindorff A."/>
            <person name="Hensen N."/>
            <person name="Bonometti L."/>
            <person name="Westerberg I."/>
            <person name="Brannstrom I.O."/>
            <person name="Guillou S."/>
            <person name="Cros-Aarteil S."/>
            <person name="Calhoun S."/>
            <person name="Haridas S."/>
            <person name="Kuo A."/>
            <person name="Mondo S."/>
            <person name="Pangilinan J."/>
            <person name="Riley R."/>
            <person name="Labutti K."/>
            <person name="Andreopoulos B."/>
            <person name="Lipzen A."/>
            <person name="Chen C."/>
            <person name="Yanf M."/>
            <person name="Daum C."/>
            <person name="Ng V."/>
            <person name="Clum A."/>
            <person name="Ohm R."/>
            <person name="Martin F."/>
            <person name="Silar P."/>
            <person name="Natvig D."/>
            <person name="Lalanne C."/>
            <person name="Gautier V."/>
            <person name="Ament-Velasquez S.L."/>
            <person name="Kruys A."/>
            <person name="Hutchinson M.I."/>
            <person name="Powell A.J."/>
            <person name="Barry K."/>
            <person name="Miller A.N."/>
            <person name="Grigoriev I.V."/>
            <person name="Debuchy R."/>
            <person name="Gladieux P."/>
            <person name="Thoren M.H."/>
            <person name="Johannesson H."/>
        </authorList>
    </citation>
    <scope>NUCLEOTIDE SEQUENCE</scope>
    <source>
        <strain evidence="9">CBS 359.72</strain>
    </source>
</reference>
<feature type="domain" description="Plastocyanin-like" evidence="7">
    <location>
        <begin position="479"/>
        <end position="576"/>
    </location>
</feature>
<name>A0AAN7CM06_9PEZI</name>
<sequence length="615" mass="68316">MGWIKTTVQCALALSTGFLGVQGQLTTRQQPGQSSPIVCQYPPEWQSCNTPTSRDCWIRKHSRRGRIEWDTQFDVLTNYEERVPPGVTREYWLEVGYDPDVAPDGHPKTGGQYFNGTYPGPLIEACWGDELIIHVTNSAQSQNGTTIHWHGLRQLNTAQMDGVNGVTQCPIAPGDTFTYRFRAAQYGHTWYHSHYSMQYADGVVGPMVIHGPSSDDWDIDLGPVLLTDWMHDTAFNGFANMEMPGTAFWVDSILINGHGHFNCSAATPGSDCAGSYWETSFVPGKKHRLQLVNTGFNYPIIFSIDDHNLTVIANDLVAVEPFTVPSLTISPGQRYTIVVEAKQACDHAGDYWIRTGTECGGWNAAITDNRTAIIHYDGAARRLPTVNRPMPFNLTCLDLPAHLLHPKVPWVIDAHPNDIVNYTATKQTNLSHSIGPPRYMHWTLGGEPLWLDFSRPTILNPDYSLSNVHYVATQEDFDMGWIYLIVQANPLLPSNHPIHLHGTDVAVLAQETVAWDPVTGPSFFNYNNPPRRDTVMLANTGFTALAFRPNNPGAWLLHCHIASHAGSGLAAQILIRHRDGAENTYRGGLEMVRDGCRAWSSSSLVETMIQDDSGV</sequence>
<dbReference type="PROSITE" id="PS00080">
    <property type="entry name" value="MULTICOPPER_OXIDASE2"/>
    <property type="match status" value="1"/>
</dbReference>
<dbReference type="Pfam" id="PF07732">
    <property type="entry name" value="Cu-oxidase_3"/>
    <property type="match status" value="1"/>
</dbReference>
<evidence type="ECO:0000313" key="10">
    <source>
        <dbReference type="Proteomes" id="UP001303647"/>
    </source>
</evidence>
<dbReference type="InterPro" id="IPR045087">
    <property type="entry name" value="Cu-oxidase_fam"/>
</dbReference>
<keyword evidence="5" id="KW-0732">Signal</keyword>
<dbReference type="Pfam" id="PF07731">
    <property type="entry name" value="Cu-oxidase_2"/>
    <property type="match status" value="1"/>
</dbReference>
<dbReference type="InterPro" id="IPR001117">
    <property type="entry name" value="Cu-oxidase_2nd"/>
</dbReference>
<evidence type="ECO:0000256" key="5">
    <source>
        <dbReference type="SAM" id="SignalP"/>
    </source>
</evidence>
<evidence type="ECO:0000259" key="6">
    <source>
        <dbReference type="Pfam" id="PF00394"/>
    </source>
</evidence>
<proteinExistence type="inferred from homology"/>
<keyword evidence="2" id="KW-0479">Metal-binding</keyword>
<evidence type="ECO:0000256" key="2">
    <source>
        <dbReference type="ARBA" id="ARBA00022723"/>
    </source>
</evidence>
<keyword evidence="3" id="KW-0560">Oxidoreductase</keyword>
<dbReference type="Proteomes" id="UP001303647">
    <property type="component" value="Unassembled WGS sequence"/>
</dbReference>
<organism evidence="9 10">
    <name type="scientific">Corynascus novoguineensis</name>
    <dbReference type="NCBI Taxonomy" id="1126955"/>
    <lineage>
        <taxon>Eukaryota</taxon>
        <taxon>Fungi</taxon>
        <taxon>Dikarya</taxon>
        <taxon>Ascomycota</taxon>
        <taxon>Pezizomycotina</taxon>
        <taxon>Sordariomycetes</taxon>
        <taxon>Sordariomycetidae</taxon>
        <taxon>Sordariales</taxon>
        <taxon>Chaetomiaceae</taxon>
        <taxon>Corynascus</taxon>
    </lineage>
</organism>
<dbReference type="GO" id="GO:0005507">
    <property type="term" value="F:copper ion binding"/>
    <property type="evidence" value="ECO:0007669"/>
    <property type="project" value="InterPro"/>
</dbReference>
<dbReference type="CDD" id="cd13880">
    <property type="entry name" value="CuRO_2_MaLCC_like"/>
    <property type="match status" value="1"/>
</dbReference>
<reference evidence="9" key="1">
    <citation type="journal article" date="2023" name="Mol. Phylogenet. Evol.">
        <title>Genome-scale phylogeny and comparative genomics of the fungal order Sordariales.</title>
        <authorList>
            <person name="Hensen N."/>
            <person name="Bonometti L."/>
            <person name="Westerberg I."/>
            <person name="Brannstrom I.O."/>
            <person name="Guillou S."/>
            <person name="Cros-Aarteil S."/>
            <person name="Calhoun S."/>
            <person name="Haridas S."/>
            <person name="Kuo A."/>
            <person name="Mondo S."/>
            <person name="Pangilinan J."/>
            <person name="Riley R."/>
            <person name="LaButti K."/>
            <person name="Andreopoulos B."/>
            <person name="Lipzen A."/>
            <person name="Chen C."/>
            <person name="Yan M."/>
            <person name="Daum C."/>
            <person name="Ng V."/>
            <person name="Clum A."/>
            <person name="Steindorff A."/>
            <person name="Ohm R.A."/>
            <person name="Martin F."/>
            <person name="Silar P."/>
            <person name="Natvig D.O."/>
            <person name="Lalanne C."/>
            <person name="Gautier V."/>
            <person name="Ament-Velasquez S.L."/>
            <person name="Kruys A."/>
            <person name="Hutchinson M.I."/>
            <person name="Powell A.J."/>
            <person name="Barry K."/>
            <person name="Miller A.N."/>
            <person name="Grigoriev I.V."/>
            <person name="Debuchy R."/>
            <person name="Gladieux P."/>
            <person name="Hiltunen Thoren M."/>
            <person name="Johannesson H."/>
        </authorList>
    </citation>
    <scope>NUCLEOTIDE SEQUENCE</scope>
    <source>
        <strain evidence="9">CBS 359.72</strain>
    </source>
</reference>
<dbReference type="InterPro" id="IPR033138">
    <property type="entry name" value="Cu_oxidase_CS"/>
</dbReference>
<evidence type="ECO:0000256" key="4">
    <source>
        <dbReference type="ARBA" id="ARBA00023008"/>
    </source>
</evidence>
<dbReference type="InterPro" id="IPR008972">
    <property type="entry name" value="Cupredoxin"/>
</dbReference>
<comment type="similarity">
    <text evidence="1">Belongs to the multicopper oxidase family.</text>
</comment>
<dbReference type="InterPro" id="IPR002355">
    <property type="entry name" value="Cu_oxidase_Cu_BS"/>
</dbReference>